<proteinExistence type="predicted"/>
<gene>
    <name evidence="1" type="ORF">H8718_01250</name>
</gene>
<sequence length="213" mass="24045">MTRIYKSLILAQLNNYSSREKMLAYYICYVRVVLPWEDTVYIATQNKELFAEFVKGLGAVDASYLEELFKDYDICVAEGDACGEMALCIKSNAKGFLELAVATIDISDRAVQLVPVHVVTEKLATLHARLKRGEVLITYKTPSGIQSLQTSLNWFDVDVWGQGVAKSKWLEISQLSDTYGDIGEVILPDLNQPYPNYKHINVLDILKVELIEE</sequence>
<dbReference type="RefSeq" id="WP_249331232.1">
    <property type="nucleotide sequence ID" value="NZ_JACRSY010000002.1"/>
</dbReference>
<protein>
    <submittedName>
        <fullName evidence="1">Uncharacterized protein</fullName>
    </submittedName>
</protein>
<evidence type="ECO:0000313" key="2">
    <source>
        <dbReference type="Proteomes" id="UP000655830"/>
    </source>
</evidence>
<accession>A0A926IBY7</accession>
<dbReference type="Proteomes" id="UP000655830">
    <property type="component" value="Unassembled WGS sequence"/>
</dbReference>
<dbReference type="EMBL" id="JACRSY010000002">
    <property type="protein sequence ID" value="MBC8578167.1"/>
    <property type="molecule type" value="Genomic_DNA"/>
</dbReference>
<keyword evidence="2" id="KW-1185">Reference proteome</keyword>
<reference evidence="1" key="1">
    <citation type="submission" date="2020-08" db="EMBL/GenBank/DDBJ databases">
        <title>Genome public.</title>
        <authorList>
            <person name="Liu C."/>
            <person name="Sun Q."/>
        </authorList>
    </citation>
    <scope>NUCLEOTIDE SEQUENCE</scope>
    <source>
        <strain evidence="1">NSJ-12</strain>
    </source>
</reference>
<organism evidence="1 2">
    <name type="scientific">Zhenhengia yiwuensis</name>
    <dbReference type="NCBI Taxonomy" id="2763666"/>
    <lineage>
        <taxon>Bacteria</taxon>
        <taxon>Bacillati</taxon>
        <taxon>Bacillota</taxon>
        <taxon>Clostridia</taxon>
        <taxon>Lachnospirales</taxon>
        <taxon>Lachnospiraceae</taxon>
        <taxon>Zhenhengia</taxon>
    </lineage>
</organism>
<dbReference type="AlphaFoldDB" id="A0A926IBY7"/>
<name>A0A926IBY7_9FIRM</name>
<evidence type="ECO:0000313" key="1">
    <source>
        <dbReference type="EMBL" id="MBC8578167.1"/>
    </source>
</evidence>
<comment type="caution">
    <text evidence="1">The sequence shown here is derived from an EMBL/GenBank/DDBJ whole genome shotgun (WGS) entry which is preliminary data.</text>
</comment>